<keyword evidence="11" id="KW-1185">Reference proteome</keyword>
<feature type="compositionally biased region" description="Low complexity" evidence="8">
    <location>
        <begin position="462"/>
        <end position="477"/>
    </location>
</feature>
<evidence type="ECO:0000256" key="4">
    <source>
        <dbReference type="ARBA" id="ARBA00022741"/>
    </source>
</evidence>
<accession>A0ABV8DVE4</accession>
<dbReference type="CDD" id="cd14014">
    <property type="entry name" value="STKc_PknB_like"/>
    <property type="match status" value="1"/>
</dbReference>
<proteinExistence type="predicted"/>
<feature type="compositionally biased region" description="Low complexity" evidence="8">
    <location>
        <begin position="694"/>
        <end position="725"/>
    </location>
</feature>
<keyword evidence="6 7" id="KW-0067">ATP-binding</keyword>
<dbReference type="Gene3D" id="1.10.510.10">
    <property type="entry name" value="Transferase(Phosphotransferase) domain 1"/>
    <property type="match status" value="1"/>
</dbReference>
<evidence type="ECO:0000256" key="2">
    <source>
        <dbReference type="ARBA" id="ARBA00022527"/>
    </source>
</evidence>
<feature type="region of interest" description="Disordered" evidence="8">
    <location>
        <begin position="571"/>
        <end position="808"/>
    </location>
</feature>
<name>A0ABV8DVE4_9NOCA</name>
<dbReference type="SUPFAM" id="SSF56112">
    <property type="entry name" value="Protein kinase-like (PK-like)"/>
    <property type="match status" value="1"/>
</dbReference>
<evidence type="ECO:0000256" key="6">
    <source>
        <dbReference type="ARBA" id="ARBA00022840"/>
    </source>
</evidence>
<dbReference type="PROSITE" id="PS50011">
    <property type="entry name" value="PROTEIN_KINASE_DOM"/>
    <property type="match status" value="1"/>
</dbReference>
<dbReference type="InterPro" id="IPR011009">
    <property type="entry name" value="Kinase-like_dom_sf"/>
</dbReference>
<evidence type="ECO:0000313" key="11">
    <source>
        <dbReference type="Proteomes" id="UP001595696"/>
    </source>
</evidence>
<reference evidence="11" key="1">
    <citation type="journal article" date="2019" name="Int. J. Syst. Evol. Microbiol.">
        <title>The Global Catalogue of Microorganisms (GCM) 10K type strain sequencing project: providing services to taxonomists for standard genome sequencing and annotation.</title>
        <authorList>
            <consortium name="The Broad Institute Genomics Platform"/>
            <consortium name="The Broad Institute Genome Sequencing Center for Infectious Disease"/>
            <person name="Wu L."/>
            <person name="Ma J."/>
        </authorList>
    </citation>
    <scope>NUCLEOTIDE SEQUENCE [LARGE SCALE GENOMIC DNA]</scope>
    <source>
        <strain evidence="11">CGMCC 4.7330</strain>
    </source>
</reference>
<dbReference type="Gene3D" id="3.30.200.20">
    <property type="entry name" value="Phosphorylase Kinase, domain 1"/>
    <property type="match status" value="1"/>
</dbReference>
<dbReference type="Pfam" id="PF00069">
    <property type="entry name" value="Pkinase"/>
    <property type="match status" value="1"/>
</dbReference>
<feature type="compositionally biased region" description="Low complexity" evidence="8">
    <location>
        <begin position="672"/>
        <end position="685"/>
    </location>
</feature>
<keyword evidence="5 10" id="KW-0418">Kinase</keyword>
<dbReference type="InterPro" id="IPR017441">
    <property type="entry name" value="Protein_kinase_ATP_BS"/>
</dbReference>
<dbReference type="InterPro" id="IPR008271">
    <property type="entry name" value="Ser/Thr_kinase_AS"/>
</dbReference>
<evidence type="ECO:0000256" key="7">
    <source>
        <dbReference type="PROSITE-ProRule" id="PRU10141"/>
    </source>
</evidence>
<keyword evidence="3" id="KW-0808">Transferase</keyword>
<dbReference type="GO" id="GO:0016301">
    <property type="term" value="F:kinase activity"/>
    <property type="evidence" value="ECO:0007669"/>
    <property type="project" value="UniProtKB-KW"/>
</dbReference>
<feature type="region of interest" description="Disordered" evidence="8">
    <location>
        <begin position="400"/>
        <end position="441"/>
    </location>
</feature>
<dbReference type="PROSITE" id="PS00108">
    <property type="entry name" value="PROTEIN_KINASE_ST"/>
    <property type="match status" value="1"/>
</dbReference>
<dbReference type="RefSeq" id="WP_378613444.1">
    <property type="nucleotide sequence ID" value="NZ_JBHSAX010000014.1"/>
</dbReference>
<evidence type="ECO:0000259" key="9">
    <source>
        <dbReference type="PROSITE" id="PS50011"/>
    </source>
</evidence>
<evidence type="ECO:0000256" key="1">
    <source>
        <dbReference type="ARBA" id="ARBA00012513"/>
    </source>
</evidence>
<keyword evidence="2" id="KW-0723">Serine/threonine-protein kinase</keyword>
<keyword evidence="4 7" id="KW-0547">Nucleotide-binding</keyword>
<sequence length="808" mass="81246">MTEAGERWFGEYRLDREVGRGGMGRVWKAWHAPTERFVALKLLPAAAADDEEYRRRFEREARVAARLSDPHVVAIHSFGRVGDQLYIDMALIDGDDLAALLIDGGRIAPERAVHLLGQVASAVDAAHAAGLVHRDIKPGNVLVSRNDFAYLIDFGIARPRDGTVLTTGSVAIGTIAYMAPERFDGEATARSDIYSLGCVLVECLTGRRAFPGDSHAEQINAHLNHAPPRPSALVADVPPALDRVIAKALAKQPEERFGSAGEFALAAWAALEADAGPLSEPIAVVQSVSPSPVSAESGAERLVVRGVATPVLGAADETESHARGAKLEVGAAKTPPLPDDPDFPAGLPLAADSPVAVTPALPAVDGEAAEPAPVAAETPVLPNEPQVVVKLPAAANGAWNPAPDPPVLADDAPPPARAVGIAPDSPAEPGPPTAAVDGDSSSAAAKVVLPAGVDEADPFAEPPAGAAAKAVRPAVVDGDADSAGEPSEDAVVEPAGVEPESERRIAEEPTPVPPEPGSAPPAGRGRVTLRDPILIAPKPALPKPLPVRAAAAVLGVLGAGVLTTTLLLAAPDGPSEEAGTAPTSVLGPAITSPGRQSPGVAAPPPNTAPTSGAPAAVEVPGARTEPVLAPPPAGEVPAPAPPVDALRPPLPSIPVGAPITSQPEPTPPTTVPQPTTTVPATTPQPTTEPPPTTPSTTAPATTTATEPTPTSTQPSLPTQPAAAPIEPAPGPFTEPSGPAPTQPSLPTQPAAAPIEPASGPVAEAGTAASAQQSLPAEPAGGSVAEPSAPAPGPVVTTAPETPARAETR</sequence>
<feature type="compositionally biased region" description="Pro residues" evidence="8">
    <location>
        <begin position="628"/>
        <end position="652"/>
    </location>
</feature>
<dbReference type="EMBL" id="JBHSAX010000014">
    <property type="protein sequence ID" value="MFC3963699.1"/>
    <property type="molecule type" value="Genomic_DNA"/>
</dbReference>
<feature type="binding site" evidence="7">
    <location>
        <position position="41"/>
    </location>
    <ligand>
        <name>ATP</name>
        <dbReference type="ChEBI" id="CHEBI:30616"/>
    </ligand>
</feature>
<comment type="caution">
    <text evidence="10">The sequence shown here is derived from an EMBL/GenBank/DDBJ whole genome shotgun (WGS) entry which is preliminary data.</text>
</comment>
<protein>
    <recommendedName>
        <fullName evidence="1">non-specific serine/threonine protein kinase</fullName>
        <ecNumber evidence="1">2.7.11.1</ecNumber>
    </recommendedName>
</protein>
<feature type="compositionally biased region" description="Acidic residues" evidence="8">
    <location>
        <begin position="478"/>
        <end position="491"/>
    </location>
</feature>
<dbReference type="SMART" id="SM00220">
    <property type="entry name" value="S_TKc"/>
    <property type="match status" value="1"/>
</dbReference>
<feature type="compositionally biased region" description="Pro residues" evidence="8">
    <location>
        <begin position="726"/>
        <end position="743"/>
    </location>
</feature>
<dbReference type="Proteomes" id="UP001595696">
    <property type="component" value="Unassembled WGS sequence"/>
</dbReference>
<dbReference type="PANTHER" id="PTHR43289:SF6">
    <property type="entry name" value="SERINE_THREONINE-PROTEIN KINASE NEKL-3"/>
    <property type="match status" value="1"/>
</dbReference>
<dbReference type="EC" id="2.7.11.1" evidence="1"/>
<evidence type="ECO:0000256" key="8">
    <source>
        <dbReference type="SAM" id="MobiDB-lite"/>
    </source>
</evidence>
<dbReference type="PROSITE" id="PS00107">
    <property type="entry name" value="PROTEIN_KINASE_ATP"/>
    <property type="match status" value="1"/>
</dbReference>
<evidence type="ECO:0000256" key="5">
    <source>
        <dbReference type="ARBA" id="ARBA00022777"/>
    </source>
</evidence>
<feature type="domain" description="Protein kinase" evidence="9">
    <location>
        <begin position="12"/>
        <end position="269"/>
    </location>
</feature>
<feature type="compositionally biased region" description="Pro residues" evidence="8">
    <location>
        <begin position="402"/>
        <end position="416"/>
    </location>
</feature>
<feature type="compositionally biased region" description="Low complexity" evidence="8">
    <location>
        <begin position="793"/>
        <end position="802"/>
    </location>
</feature>
<organism evidence="10 11">
    <name type="scientific">Nocardia jiangsuensis</name>
    <dbReference type="NCBI Taxonomy" id="1691563"/>
    <lineage>
        <taxon>Bacteria</taxon>
        <taxon>Bacillati</taxon>
        <taxon>Actinomycetota</taxon>
        <taxon>Actinomycetes</taxon>
        <taxon>Mycobacteriales</taxon>
        <taxon>Nocardiaceae</taxon>
        <taxon>Nocardia</taxon>
    </lineage>
</organism>
<feature type="compositionally biased region" description="Pro residues" evidence="8">
    <location>
        <begin position="510"/>
        <end position="519"/>
    </location>
</feature>
<dbReference type="PANTHER" id="PTHR43289">
    <property type="entry name" value="MITOGEN-ACTIVATED PROTEIN KINASE KINASE KINASE 20-RELATED"/>
    <property type="match status" value="1"/>
</dbReference>
<evidence type="ECO:0000256" key="3">
    <source>
        <dbReference type="ARBA" id="ARBA00022679"/>
    </source>
</evidence>
<evidence type="ECO:0000313" key="10">
    <source>
        <dbReference type="EMBL" id="MFC3963699.1"/>
    </source>
</evidence>
<gene>
    <name evidence="10" type="ORF">ACFO0B_17030</name>
</gene>
<feature type="region of interest" description="Disordered" evidence="8">
    <location>
        <begin position="456"/>
        <end position="530"/>
    </location>
</feature>
<dbReference type="InterPro" id="IPR000719">
    <property type="entry name" value="Prot_kinase_dom"/>
</dbReference>